<organism evidence="2">
    <name type="scientific">Ornithinibacillus sp. 4-3</name>
    <dbReference type="NCBI Taxonomy" id="3231488"/>
    <lineage>
        <taxon>Bacteria</taxon>
        <taxon>Bacillati</taxon>
        <taxon>Bacillota</taxon>
        <taxon>Bacilli</taxon>
        <taxon>Bacillales</taxon>
        <taxon>Bacillaceae</taxon>
        <taxon>Ornithinibacillus</taxon>
    </lineage>
</organism>
<feature type="chain" id="PRO_5044332577" description="SCP domain-containing protein" evidence="1">
    <location>
        <begin position="23"/>
        <end position="86"/>
    </location>
</feature>
<dbReference type="PROSITE" id="PS51257">
    <property type="entry name" value="PROKAR_LIPOPROTEIN"/>
    <property type="match status" value="1"/>
</dbReference>
<protein>
    <recommendedName>
        <fullName evidence="3">SCP domain-containing protein</fullName>
    </recommendedName>
</protein>
<dbReference type="AlphaFoldDB" id="A0AB39HQ07"/>
<evidence type="ECO:0008006" key="3">
    <source>
        <dbReference type="Google" id="ProtNLM"/>
    </source>
</evidence>
<name>A0AB39HQ07_9BACI</name>
<evidence type="ECO:0000313" key="2">
    <source>
        <dbReference type="EMBL" id="XDK31888.1"/>
    </source>
</evidence>
<reference evidence="2" key="1">
    <citation type="submission" date="2024-07" db="EMBL/GenBank/DDBJ databases">
        <title>Halotolerant mesophilic bacterium Ornithinibacillus sp. 4-3, sp. nov., isolated from soil.</title>
        <authorList>
            <person name="Sidarenka A.V."/>
            <person name="Guliayeva D.E."/>
            <person name="Leanovich S.I."/>
            <person name="Hileuskaya K.S."/>
            <person name="Akhremchuk A.E."/>
            <person name="Sikolenko M.A."/>
            <person name="Valentovich L.N."/>
        </authorList>
    </citation>
    <scope>NUCLEOTIDE SEQUENCE</scope>
    <source>
        <strain evidence="2">4-3</strain>
    </source>
</reference>
<evidence type="ECO:0000256" key="1">
    <source>
        <dbReference type="SAM" id="SignalP"/>
    </source>
</evidence>
<dbReference type="EMBL" id="CP162599">
    <property type="protein sequence ID" value="XDK31888.1"/>
    <property type="molecule type" value="Genomic_DNA"/>
</dbReference>
<gene>
    <name evidence="2" type="ORF">AB4Y30_12730</name>
</gene>
<sequence>MKKIYILSFLIFSLLLTGCLENNNPAKSLTLKQAINLANSEALIWHQEARLLDATSVDNDKKIAGSNGKRRYWNITFGVPNTRDIF</sequence>
<accession>A0AB39HQ07</accession>
<keyword evidence="1" id="KW-0732">Signal</keyword>
<proteinExistence type="predicted"/>
<feature type="signal peptide" evidence="1">
    <location>
        <begin position="1"/>
        <end position="22"/>
    </location>
</feature>
<dbReference type="RefSeq" id="WP_368652612.1">
    <property type="nucleotide sequence ID" value="NZ_CP162599.1"/>
</dbReference>